<feature type="transmembrane region" description="Helical" evidence="1">
    <location>
        <begin position="127"/>
        <end position="149"/>
    </location>
</feature>
<feature type="transmembrane region" description="Helical" evidence="1">
    <location>
        <begin position="42"/>
        <end position="60"/>
    </location>
</feature>
<protein>
    <submittedName>
        <fullName evidence="2">Major facilitator superfamily MFS_1</fullName>
    </submittedName>
</protein>
<reference evidence="2 3" key="1">
    <citation type="journal article" date="2013" name="Biodegradation">
        <title>Quantitative proteomic analysis of ibuprofen-degrading Patulibacter sp. strain I11.</title>
        <authorList>
            <person name="Almeida B."/>
            <person name="Kjeldal H."/>
            <person name="Lolas I."/>
            <person name="Knudsen A.D."/>
            <person name="Carvalho G."/>
            <person name="Nielsen K.L."/>
            <person name="Barreto Crespo M.T."/>
            <person name="Stensballe A."/>
            <person name="Nielsen J.L."/>
        </authorList>
    </citation>
    <scope>NUCLEOTIDE SEQUENCE [LARGE SCALE GENOMIC DNA]</scope>
    <source>
        <strain evidence="2 3">I11</strain>
    </source>
</reference>
<comment type="caution">
    <text evidence="2">The sequence shown here is derived from an EMBL/GenBank/DDBJ whole genome shotgun (WGS) entry which is preliminary data.</text>
</comment>
<feature type="transmembrane region" description="Helical" evidence="1">
    <location>
        <begin position="12"/>
        <end position="36"/>
    </location>
</feature>
<dbReference type="InterPro" id="IPR036259">
    <property type="entry name" value="MFS_trans_sf"/>
</dbReference>
<dbReference type="SUPFAM" id="SSF103473">
    <property type="entry name" value="MFS general substrate transporter"/>
    <property type="match status" value="1"/>
</dbReference>
<dbReference type="AlphaFoldDB" id="H0E4Y2"/>
<dbReference type="EMBL" id="AGUD01000125">
    <property type="protein sequence ID" value="EHN11277.1"/>
    <property type="molecule type" value="Genomic_DNA"/>
</dbReference>
<sequence>MPRGPRIRVAIALALLSAALSAVVFLLVLLLVSGWAVQPLRAAVAVTILPLAALAGARIGGDPWVRACAGAGLVGAGVLALATLPTVGPGWVVVPQLLSGVGMGMALPALAGELLPERSARDAARLLSLRHVGITVALLILAPVTAAQLDRTIDRTREQVVALVLDAKLPPQPKLESVGPALGEIDAEDPRGKLKSALDGQAQRFAGDAEQAAVYADLTDRADETLIAAVNRAFRPAFLITGVLALLAALLTIPPVTRHPSLALAVCALGLAAAGGQALMSRAAAPPQVAIANPCERRDLPSTGGLGGALQDTALLGLDGAACKWGSSREELALAIGDPKLAAQYQREHGHDPRSPFELAGAAITGGGGDRGGGLGEILKNLVGGGS</sequence>
<dbReference type="Proteomes" id="UP000005143">
    <property type="component" value="Unassembled WGS sequence"/>
</dbReference>
<evidence type="ECO:0000256" key="1">
    <source>
        <dbReference type="SAM" id="Phobius"/>
    </source>
</evidence>
<gene>
    <name evidence="2" type="ORF">PAI11_18670</name>
</gene>
<evidence type="ECO:0000313" key="3">
    <source>
        <dbReference type="Proteomes" id="UP000005143"/>
    </source>
</evidence>
<name>H0E4Y2_9ACTN</name>
<feature type="transmembrane region" description="Helical" evidence="1">
    <location>
        <begin position="67"/>
        <end position="87"/>
    </location>
</feature>
<proteinExistence type="predicted"/>
<keyword evidence="3" id="KW-1185">Reference proteome</keyword>
<organism evidence="2 3">
    <name type="scientific">Patulibacter medicamentivorans</name>
    <dbReference type="NCBI Taxonomy" id="1097667"/>
    <lineage>
        <taxon>Bacteria</taxon>
        <taxon>Bacillati</taxon>
        <taxon>Actinomycetota</taxon>
        <taxon>Thermoleophilia</taxon>
        <taxon>Solirubrobacterales</taxon>
        <taxon>Patulibacteraceae</taxon>
        <taxon>Patulibacter</taxon>
    </lineage>
</organism>
<accession>H0E4Y2</accession>
<keyword evidence="1" id="KW-1133">Transmembrane helix</keyword>
<evidence type="ECO:0000313" key="2">
    <source>
        <dbReference type="EMBL" id="EHN11277.1"/>
    </source>
</evidence>
<keyword evidence="1" id="KW-0812">Transmembrane</keyword>
<keyword evidence="1" id="KW-0472">Membrane</keyword>
<feature type="transmembrane region" description="Helical" evidence="1">
    <location>
        <begin position="233"/>
        <end position="253"/>
    </location>
</feature>